<feature type="region of interest" description="Disordered" evidence="1">
    <location>
        <begin position="423"/>
        <end position="468"/>
    </location>
</feature>
<protein>
    <recommendedName>
        <fullName evidence="4">Htaa domain-containing protein</fullName>
    </recommendedName>
</protein>
<comment type="caution">
    <text evidence="5">The sequence shown here is derived from an EMBL/GenBank/DDBJ whole genome shotgun (WGS) entry which is preliminary data.</text>
</comment>
<proteinExistence type="predicted"/>
<feature type="region of interest" description="Disordered" evidence="1">
    <location>
        <begin position="191"/>
        <end position="249"/>
    </location>
</feature>
<feature type="compositionally biased region" description="Gly residues" evidence="1">
    <location>
        <begin position="440"/>
        <end position="454"/>
    </location>
</feature>
<feature type="chain" id="PRO_5002218569" description="Htaa domain-containing protein" evidence="3">
    <location>
        <begin position="25"/>
        <end position="502"/>
    </location>
</feature>
<evidence type="ECO:0000256" key="1">
    <source>
        <dbReference type="SAM" id="MobiDB-lite"/>
    </source>
</evidence>
<keyword evidence="2" id="KW-0472">Membrane</keyword>
<dbReference type="InterPro" id="IPR007331">
    <property type="entry name" value="Htaa"/>
</dbReference>
<feature type="compositionally biased region" description="Low complexity" evidence="1">
    <location>
        <begin position="202"/>
        <end position="228"/>
    </location>
</feature>
<evidence type="ECO:0000256" key="3">
    <source>
        <dbReference type="SAM" id="SignalP"/>
    </source>
</evidence>
<feature type="domain" description="Htaa" evidence="4">
    <location>
        <begin position="36"/>
        <end position="189"/>
    </location>
</feature>
<feature type="transmembrane region" description="Helical" evidence="2">
    <location>
        <begin position="476"/>
        <end position="496"/>
    </location>
</feature>
<accession>A0A0D0PUB7</accession>
<keyword evidence="2" id="KW-0812">Transmembrane</keyword>
<name>A0A0D0PUB7_KITGR</name>
<feature type="compositionally biased region" description="Low complexity" evidence="1">
    <location>
        <begin position="423"/>
        <end position="439"/>
    </location>
</feature>
<reference evidence="5 6" key="1">
    <citation type="submission" date="2015-02" db="EMBL/GenBank/DDBJ databases">
        <title>Draft genome sequence of Kitasatospora griseola MF730-N6, a bafilomycin, terpentecin and satosporin producer.</title>
        <authorList>
            <person name="Arens J.C."/>
            <person name="Haltli B."/>
            <person name="Kerr R.G."/>
        </authorList>
    </citation>
    <scope>NUCLEOTIDE SEQUENCE [LARGE SCALE GENOMIC DNA]</scope>
    <source>
        <strain evidence="5 6">MF730-N6</strain>
    </source>
</reference>
<gene>
    <name evidence="5" type="ORF">TR51_18345</name>
</gene>
<feature type="compositionally biased region" description="Pro residues" evidence="1">
    <location>
        <begin position="229"/>
        <end position="245"/>
    </location>
</feature>
<evidence type="ECO:0000259" key="4">
    <source>
        <dbReference type="Pfam" id="PF04213"/>
    </source>
</evidence>
<dbReference type="PATRIC" id="fig|2064.6.peg.3935"/>
<evidence type="ECO:0000256" key="2">
    <source>
        <dbReference type="SAM" id="Phobius"/>
    </source>
</evidence>
<dbReference type="STRING" id="2064.TR51_18345"/>
<keyword evidence="6" id="KW-1185">Reference proteome</keyword>
<evidence type="ECO:0000313" key="5">
    <source>
        <dbReference type="EMBL" id="KIQ66124.1"/>
    </source>
</evidence>
<organism evidence="5 6">
    <name type="scientific">Kitasatospora griseola</name>
    <name type="common">Streptomyces griseolosporeus</name>
    <dbReference type="NCBI Taxonomy" id="2064"/>
    <lineage>
        <taxon>Bacteria</taxon>
        <taxon>Bacillati</taxon>
        <taxon>Actinomycetota</taxon>
        <taxon>Actinomycetes</taxon>
        <taxon>Kitasatosporales</taxon>
        <taxon>Streptomycetaceae</taxon>
        <taxon>Kitasatospora</taxon>
    </lineage>
</organism>
<feature type="domain" description="Htaa" evidence="4">
    <location>
        <begin position="256"/>
        <end position="415"/>
    </location>
</feature>
<keyword evidence="2" id="KW-1133">Transmembrane helix</keyword>
<evidence type="ECO:0000313" key="6">
    <source>
        <dbReference type="Proteomes" id="UP000032066"/>
    </source>
</evidence>
<dbReference type="Proteomes" id="UP000032066">
    <property type="component" value="Unassembled WGS sequence"/>
</dbReference>
<sequence>MAALAALTTGLGLTAFGLPSLAFGAGAPTSVTYDTGSLDWGVKASFRNYVTGPAGGGSVELTGGATRNTDGSYHFNLASAGYDLTTHSLNAAFDGGVRFLAHGGALDVALSDLRITTSGTTGTLTADTASKETVGAPAPTPRQDVPLATFTVARDTTTGTATPAKLTAEGAKAFAGFYQAGAELDPLSIVLKQSPTSPSPTPTATATPTAGPSTEPTTEPTTEPSTTPTTPPSTTPTANPSPSPSTPETKELAIVDGRLEWGVKEGFRSYVTGPIAAGRVQFDGGASDYRFGSATGSYRTDNHTLTADFAGSVRFLGHQSADGHYELDTRLSRLGLRVDASGAYLVADVAAATRGGAPVSLSGVRLAELDLSKADFKPVDGVVTLRQVPAELTADGVPAFGTYRAGEALDALTVTLSFDRGAALPDPTTAPTTAPTSGTPTGGSTGTSTGGGGATLTTTGTPGGELAFTGGGSGSLPLLAIAAGLVLLGGATTVLVRRRTAD</sequence>
<keyword evidence="3" id="KW-0732">Signal</keyword>
<dbReference type="AlphaFoldDB" id="A0A0D0PUB7"/>
<dbReference type="EMBL" id="JXZB01000002">
    <property type="protein sequence ID" value="KIQ66124.1"/>
    <property type="molecule type" value="Genomic_DNA"/>
</dbReference>
<dbReference type="Pfam" id="PF04213">
    <property type="entry name" value="HtaA"/>
    <property type="match status" value="2"/>
</dbReference>
<feature type="signal peptide" evidence="3">
    <location>
        <begin position="1"/>
        <end position="24"/>
    </location>
</feature>
<feature type="region of interest" description="Disordered" evidence="1">
    <location>
        <begin position="120"/>
        <end position="144"/>
    </location>
</feature>